<feature type="domain" description="ZZ-type" evidence="6">
    <location>
        <begin position="25"/>
        <end position="81"/>
    </location>
</feature>
<organism evidence="7 8">
    <name type="scientific">Phlebiopsis gigantea (strain 11061_1 CR5-6)</name>
    <name type="common">White-rot fungus</name>
    <name type="synonym">Peniophora gigantea</name>
    <dbReference type="NCBI Taxonomy" id="745531"/>
    <lineage>
        <taxon>Eukaryota</taxon>
        <taxon>Fungi</taxon>
        <taxon>Dikarya</taxon>
        <taxon>Basidiomycota</taxon>
        <taxon>Agaricomycotina</taxon>
        <taxon>Agaricomycetes</taxon>
        <taxon>Polyporales</taxon>
        <taxon>Phanerochaetaceae</taxon>
        <taxon>Phlebiopsis</taxon>
    </lineage>
</organism>
<dbReference type="InterPro" id="IPR043145">
    <property type="entry name" value="Znf_ZZ_sf"/>
</dbReference>
<dbReference type="InterPro" id="IPR000433">
    <property type="entry name" value="Znf_ZZ"/>
</dbReference>
<dbReference type="SMART" id="SM00291">
    <property type="entry name" value="ZnF_ZZ"/>
    <property type="match status" value="4"/>
</dbReference>
<evidence type="ECO:0000256" key="3">
    <source>
        <dbReference type="ARBA" id="ARBA00022833"/>
    </source>
</evidence>
<dbReference type="GO" id="GO:0008270">
    <property type="term" value="F:zinc ion binding"/>
    <property type="evidence" value="ECO:0007669"/>
    <property type="project" value="UniProtKB-KW"/>
</dbReference>
<feature type="region of interest" description="Disordered" evidence="5">
    <location>
        <begin position="327"/>
        <end position="346"/>
    </location>
</feature>
<evidence type="ECO:0000256" key="2">
    <source>
        <dbReference type="ARBA" id="ARBA00022771"/>
    </source>
</evidence>
<dbReference type="Gene3D" id="3.30.60.90">
    <property type="match status" value="4"/>
</dbReference>
<protein>
    <recommendedName>
        <fullName evidence="6">ZZ-type domain-containing protein</fullName>
    </recommendedName>
</protein>
<dbReference type="Proteomes" id="UP000053257">
    <property type="component" value="Unassembled WGS sequence"/>
</dbReference>
<dbReference type="HOGENOM" id="CLU_863583_0_0_1"/>
<accession>A0A0C3SCM7</accession>
<gene>
    <name evidence="7" type="ORF">PHLGIDRAFT_126676</name>
</gene>
<evidence type="ECO:0000256" key="1">
    <source>
        <dbReference type="ARBA" id="ARBA00022723"/>
    </source>
</evidence>
<keyword evidence="1" id="KW-0479">Metal-binding</keyword>
<keyword evidence="3" id="KW-0862">Zinc</keyword>
<dbReference type="PROSITE" id="PS01357">
    <property type="entry name" value="ZF_ZZ_1"/>
    <property type="match status" value="1"/>
</dbReference>
<evidence type="ECO:0000313" key="7">
    <source>
        <dbReference type="EMBL" id="KIP08955.1"/>
    </source>
</evidence>
<dbReference type="AlphaFoldDB" id="A0A0C3SCM7"/>
<dbReference type="PROSITE" id="PS50135">
    <property type="entry name" value="ZF_ZZ_2"/>
    <property type="match status" value="4"/>
</dbReference>
<dbReference type="STRING" id="745531.A0A0C3SCM7"/>
<sequence>MQQIMPVLPLQFERTGLALSDPTLHEGIHCDGCGLKPIVGPRNKCLSCEDYDLCTSCLTDPTVRQTHDTQHSFFPIKLAGDLRTYNSYRTDAKDVVHPNITCDGCNNAVRGPRHKCLECPDFDFCNTCFADPRVRLTHDASHGFFALATPAMRSAYEAVRDARRGVEHPGVTCDGCARGVWGARWKCMRCPDFDLCERCVSRTHVLAQHGFAHRFFPIEFPGGFDAFLAARAQLEGAAAAAAPEGAAGGTGAAHEAACDGCGEMIRGPRHKCLVCEDFDFCATCAGDPAMRAEHDVSHPLFPVAAPGPVGHRPFDAARRRMGIAVPSEADEAPPPYQGFGVAASSA</sequence>
<keyword evidence="2 4" id="KW-0863">Zinc-finger</keyword>
<feature type="domain" description="ZZ-type" evidence="6">
    <location>
        <begin position="97"/>
        <end position="152"/>
    </location>
</feature>
<dbReference type="Pfam" id="PF00569">
    <property type="entry name" value="ZZ"/>
    <property type="match status" value="4"/>
</dbReference>
<evidence type="ECO:0000259" key="6">
    <source>
        <dbReference type="PROSITE" id="PS50135"/>
    </source>
</evidence>
<dbReference type="EMBL" id="KN840472">
    <property type="protein sequence ID" value="KIP08955.1"/>
    <property type="molecule type" value="Genomic_DNA"/>
</dbReference>
<dbReference type="OrthoDB" id="3350428at2759"/>
<proteinExistence type="predicted"/>
<dbReference type="SUPFAM" id="SSF57850">
    <property type="entry name" value="RING/U-box"/>
    <property type="match status" value="4"/>
</dbReference>
<dbReference type="CDD" id="cd02249">
    <property type="entry name" value="ZZ"/>
    <property type="match status" value="3"/>
</dbReference>
<keyword evidence="8" id="KW-1185">Reference proteome</keyword>
<name>A0A0C3SCM7_PHLG1</name>
<evidence type="ECO:0000256" key="5">
    <source>
        <dbReference type="SAM" id="MobiDB-lite"/>
    </source>
</evidence>
<evidence type="ECO:0000313" key="8">
    <source>
        <dbReference type="Proteomes" id="UP000053257"/>
    </source>
</evidence>
<dbReference type="PANTHER" id="PTHR15090">
    <property type="entry name" value="SEQUESTOSOME 1-RELATED"/>
    <property type="match status" value="1"/>
</dbReference>
<dbReference type="InterPro" id="IPR052260">
    <property type="entry name" value="Autophagy_Rcpt_SigReg"/>
</dbReference>
<feature type="domain" description="ZZ-type" evidence="6">
    <location>
        <begin position="168"/>
        <end position="223"/>
    </location>
</feature>
<feature type="domain" description="ZZ-type" evidence="6">
    <location>
        <begin position="253"/>
        <end position="308"/>
    </location>
</feature>
<reference evidence="7 8" key="1">
    <citation type="journal article" date="2014" name="PLoS Genet.">
        <title>Analysis of the Phlebiopsis gigantea genome, transcriptome and secretome provides insight into its pioneer colonization strategies of wood.</title>
        <authorList>
            <person name="Hori C."/>
            <person name="Ishida T."/>
            <person name="Igarashi K."/>
            <person name="Samejima M."/>
            <person name="Suzuki H."/>
            <person name="Master E."/>
            <person name="Ferreira P."/>
            <person name="Ruiz-Duenas F.J."/>
            <person name="Held B."/>
            <person name="Canessa P."/>
            <person name="Larrondo L.F."/>
            <person name="Schmoll M."/>
            <person name="Druzhinina I.S."/>
            <person name="Kubicek C.P."/>
            <person name="Gaskell J.A."/>
            <person name="Kersten P."/>
            <person name="St John F."/>
            <person name="Glasner J."/>
            <person name="Sabat G."/>
            <person name="Splinter BonDurant S."/>
            <person name="Syed K."/>
            <person name="Yadav J."/>
            <person name="Mgbeahuruike A.C."/>
            <person name="Kovalchuk A."/>
            <person name="Asiegbu F.O."/>
            <person name="Lackner G."/>
            <person name="Hoffmeister D."/>
            <person name="Rencoret J."/>
            <person name="Gutierrez A."/>
            <person name="Sun H."/>
            <person name="Lindquist E."/>
            <person name="Barry K."/>
            <person name="Riley R."/>
            <person name="Grigoriev I.V."/>
            <person name="Henrissat B."/>
            <person name="Kues U."/>
            <person name="Berka R.M."/>
            <person name="Martinez A.T."/>
            <person name="Covert S.F."/>
            <person name="Blanchette R.A."/>
            <person name="Cullen D."/>
        </authorList>
    </citation>
    <scope>NUCLEOTIDE SEQUENCE [LARGE SCALE GENOMIC DNA]</scope>
    <source>
        <strain evidence="7 8">11061_1 CR5-6</strain>
    </source>
</reference>
<evidence type="ECO:0000256" key="4">
    <source>
        <dbReference type="PROSITE-ProRule" id="PRU00228"/>
    </source>
</evidence>